<evidence type="ECO:0000256" key="7">
    <source>
        <dbReference type="SAM" id="MobiDB-lite"/>
    </source>
</evidence>
<feature type="compositionally biased region" description="Polar residues" evidence="7">
    <location>
        <begin position="90"/>
        <end position="99"/>
    </location>
</feature>
<keyword evidence="3 6" id="KW-0472">Membrane</keyword>
<keyword evidence="4 6" id="KW-0168">Coated pit</keyword>
<evidence type="ECO:0000256" key="5">
    <source>
        <dbReference type="ARBA" id="ARBA00023329"/>
    </source>
</evidence>
<evidence type="ECO:0000256" key="6">
    <source>
        <dbReference type="RuleBase" id="RU363137"/>
    </source>
</evidence>
<protein>
    <recommendedName>
        <fullName evidence="6">Clathrin light chain</fullName>
    </recommendedName>
</protein>
<dbReference type="PANTHER" id="PTHR10639">
    <property type="entry name" value="CLATHRIN LIGHT CHAIN"/>
    <property type="match status" value="1"/>
</dbReference>
<gene>
    <name evidence="8" type="ORF">OCTVUL_1B026902</name>
</gene>
<evidence type="ECO:0000313" key="8">
    <source>
        <dbReference type="EMBL" id="CAI9729138.1"/>
    </source>
</evidence>
<reference evidence="8" key="1">
    <citation type="submission" date="2023-08" db="EMBL/GenBank/DDBJ databases">
        <authorList>
            <person name="Alioto T."/>
            <person name="Alioto T."/>
            <person name="Gomez Garrido J."/>
        </authorList>
    </citation>
    <scope>NUCLEOTIDE SEQUENCE</scope>
</reference>
<dbReference type="EMBL" id="OX597823">
    <property type="protein sequence ID" value="CAI9729138.1"/>
    <property type="molecule type" value="Genomic_DNA"/>
</dbReference>
<evidence type="ECO:0000256" key="3">
    <source>
        <dbReference type="ARBA" id="ARBA00023136"/>
    </source>
</evidence>
<evidence type="ECO:0000256" key="2">
    <source>
        <dbReference type="ARBA" id="ARBA00005263"/>
    </source>
</evidence>
<dbReference type="Pfam" id="PF01086">
    <property type="entry name" value="Clathrin_lg_ch"/>
    <property type="match status" value="1"/>
</dbReference>
<dbReference type="Proteomes" id="UP001162480">
    <property type="component" value="Chromosome 10"/>
</dbReference>
<sequence>MADFENFESAGDGNVEEDPAADFLAREQTELAGLEDDNFPVADAPQPTAGLEDDNPPVADVTPPTTGLEDDNPPVADVTPPTTADGFNTYDESSATVNGLSDADVPQTNGPTDGSGYAAIAQVDKHHREPEKIKLWREEQKKRLEHKDAEEENKKEIWRETAKKELEDWLKNQAEQLIKTKENNRAAAAAELADITCGAQEEASLKDREESIAGQEWEKICRLCDFNPKHSKNTKDVSRMRSILLQLKQTPLVR</sequence>
<feature type="compositionally biased region" description="Low complexity" evidence="7">
    <location>
        <begin position="73"/>
        <end position="85"/>
    </location>
</feature>
<comment type="similarity">
    <text evidence="2 6">Belongs to the clathrin light chain family.</text>
</comment>
<dbReference type="GO" id="GO:0006886">
    <property type="term" value="P:intracellular protein transport"/>
    <property type="evidence" value="ECO:0007669"/>
    <property type="project" value="InterPro"/>
</dbReference>
<feature type="region of interest" description="Disordered" evidence="7">
    <location>
        <begin position="1"/>
        <end position="128"/>
    </location>
</feature>
<keyword evidence="9" id="KW-1185">Reference proteome</keyword>
<dbReference type="GO" id="GO:0032050">
    <property type="term" value="F:clathrin heavy chain binding"/>
    <property type="evidence" value="ECO:0007669"/>
    <property type="project" value="TreeGrafter"/>
</dbReference>
<evidence type="ECO:0000313" key="9">
    <source>
        <dbReference type="Proteomes" id="UP001162480"/>
    </source>
</evidence>
<comment type="subcellular location">
    <subcellularLocation>
        <location evidence="1 6">Cytoplasmic vesicle membrane</location>
        <topology evidence="1 6">Peripheral membrane protein</topology>
        <orientation evidence="1 6">Cytoplasmic side</orientation>
    </subcellularLocation>
    <subcellularLocation>
        <location evidence="6">Membrane</location>
        <location evidence="6">Coated pit</location>
        <topology evidence="6">Peripheral membrane protein</topology>
        <orientation evidence="6">Cytoplasmic side</orientation>
    </subcellularLocation>
    <text evidence="6">Cytoplasmic face of coated pits and vesicles.</text>
</comment>
<accession>A0AA36B749</accession>
<dbReference type="GO" id="GO:0099631">
    <property type="term" value="C:postsynaptic endocytic zone cytoplasmic component"/>
    <property type="evidence" value="ECO:0007669"/>
    <property type="project" value="TreeGrafter"/>
</dbReference>
<dbReference type="GO" id="GO:0030130">
    <property type="term" value="C:clathrin coat of trans-Golgi network vesicle"/>
    <property type="evidence" value="ECO:0007669"/>
    <property type="project" value="InterPro"/>
</dbReference>
<dbReference type="GO" id="GO:0030132">
    <property type="term" value="C:clathrin coat of coated pit"/>
    <property type="evidence" value="ECO:0007669"/>
    <property type="project" value="InterPro"/>
</dbReference>
<comment type="function">
    <text evidence="6">Clathrin is the major protein of the polyhedral coat of coated pits and vesicles.</text>
</comment>
<dbReference type="GO" id="GO:0005198">
    <property type="term" value="F:structural molecule activity"/>
    <property type="evidence" value="ECO:0007669"/>
    <property type="project" value="InterPro"/>
</dbReference>
<dbReference type="PANTHER" id="PTHR10639:SF7">
    <property type="entry name" value="CLATHRIN LIGHT CHAIN"/>
    <property type="match status" value="1"/>
</dbReference>
<keyword evidence="5 6" id="KW-0968">Cytoplasmic vesicle</keyword>
<organism evidence="8 9">
    <name type="scientific">Octopus vulgaris</name>
    <name type="common">Common octopus</name>
    <dbReference type="NCBI Taxonomy" id="6645"/>
    <lineage>
        <taxon>Eukaryota</taxon>
        <taxon>Metazoa</taxon>
        <taxon>Spiralia</taxon>
        <taxon>Lophotrochozoa</taxon>
        <taxon>Mollusca</taxon>
        <taxon>Cephalopoda</taxon>
        <taxon>Coleoidea</taxon>
        <taxon>Octopodiformes</taxon>
        <taxon>Octopoda</taxon>
        <taxon>Incirrata</taxon>
        <taxon>Octopodidae</taxon>
        <taxon>Octopus</taxon>
    </lineage>
</organism>
<proteinExistence type="inferred from homology"/>
<name>A0AA36B749_OCTVU</name>
<dbReference type="InterPro" id="IPR000996">
    <property type="entry name" value="Clathrin_L-chain"/>
</dbReference>
<evidence type="ECO:0000256" key="1">
    <source>
        <dbReference type="ARBA" id="ARBA00004180"/>
    </source>
</evidence>
<dbReference type="PROSITE" id="PS00581">
    <property type="entry name" value="CLATHRIN_LIGHT_CHN_2"/>
    <property type="match status" value="1"/>
</dbReference>
<dbReference type="AlphaFoldDB" id="A0AA36B749"/>
<dbReference type="GO" id="GO:0030672">
    <property type="term" value="C:synaptic vesicle membrane"/>
    <property type="evidence" value="ECO:0007669"/>
    <property type="project" value="TreeGrafter"/>
</dbReference>
<evidence type="ECO:0000256" key="4">
    <source>
        <dbReference type="ARBA" id="ARBA00023176"/>
    </source>
</evidence>
<dbReference type="GO" id="GO:0072583">
    <property type="term" value="P:clathrin-dependent endocytosis"/>
    <property type="evidence" value="ECO:0007669"/>
    <property type="project" value="TreeGrafter"/>
</dbReference>